<name>A0A1I0GGS1_9FIRM</name>
<dbReference type="InterPro" id="IPR036249">
    <property type="entry name" value="Thioredoxin-like_sf"/>
</dbReference>
<dbReference type="Pfam" id="PF20207">
    <property type="entry name" value="DUF6568"/>
    <property type="match status" value="1"/>
</dbReference>
<keyword evidence="1" id="KW-0732">Signal</keyword>
<organism evidence="2 3">
    <name type="scientific">Thomasclavelia cocleata</name>
    <dbReference type="NCBI Taxonomy" id="69824"/>
    <lineage>
        <taxon>Bacteria</taxon>
        <taxon>Bacillati</taxon>
        <taxon>Bacillota</taxon>
        <taxon>Erysipelotrichia</taxon>
        <taxon>Erysipelotrichales</taxon>
        <taxon>Coprobacillaceae</taxon>
        <taxon>Thomasclavelia</taxon>
    </lineage>
</organism>
<dbReference type="AlphaFoldDB" id="A0A1I0GGS1"/>
<accession>A0A1I0GGS1</accession>
<dbReference type="InterPro" id="IPR046698">
    <property type="entry name" value="PedC-like"/>
</dbReference>
<gene>
    <name evidence="2" type="ORF">SAMN04489758_13015</name>
</gene>
<dbReference type="RefSeq" id="WP_092355306.1">
    <property type="nucleotide sequence ID" value="NZ_CANBHC010000040.1"/>
</dbReference>
<protein>
    <recommendedName>
        <fullName evidence="4">Thioredoxin</fullName>
    </recommendedName>
</protein>
<dbReference type="Gene3D" id="3.40.30.10">
    <property type="entry name" value="Glutaredoxin"/>
    <property type="match status" value="1"/>
</dbReference>
<sequence length="149" mass="17318">MKKILVLLSLMLIIVGCQSKNSNKDINSNNKNELIEIDKKGDLEKITDGYIYFSSKECPLCLEVAPLVKEEVKVKEIDYNIYHFDISEMLEKDIYTSEELLKLCNTYYIQALPTILKLKNGNEVSRFPSDHSKELDELSKELKDFFEEK</sequence>
<keyword evidence="3" id="KW-1185">Reference proteome</keyword>
<evidence type="ECO:0000313" key="3">
    <source>
        <dbReference type="Proteomes" id="UP000198558"/>
    </source>
</evidence>
<evidence type="ECO:0000256" key="1">
    <source>
        <dbReference type="SAM" id="SignalP"/>
    </source>
</evidence>
<dbReference type="SUPFAM" id="SSF52833">
    <property type="entry name" value="Thioredoxin-like"/>
    <property type="match status" value="1"/>
</dbReference>
<dbReference type="PROSITE" id="PS51257">
    <property type="entry name" value="PROKAR_LIPOPROTEIN"/>
    <property type="match status" value="1"/>
</dbReference>
<feature type="chain" id="PRO_5038924324" description="Thioredoxin" evidence="1">
    <location>
        <begin position="20"/>
        <end position="149"/>
    </location>
</feature>
<reference evidence="3" key="1">
    <citation type="submission" date="2016-10" db="EMBL/GenBank/DDBJ databases">
        <authorList>
            <person name="Varghese N."/>
            <person name="Submissions S."/>
        </authorList>
    </citation>
    <scope>NUCLEOTIDE SEQUENCE [LARGE SCALE GENOMIC DNA]</scope>
    <source>
        <strain evidence="3">DSM 1551</strain>
    </source>
</reference>
<evidence type="ECO:0008006" key="4">
    <source>
        <dbReference type="Google" id="ProtNLM"/>
    </source>
</evidence>
<dbReference type="EMBL" id="FOIN01000030">
    <property type="protein sequence ID" value="SET70321.1"/>
    <property type="molecule type" value="Genomic_DNA"/>
</dbReference>
<dbReference type="Proteomes" id="UP000198558">
    <property type="component" value="Unassembled WGS sequence"/>
</dbReference>
<dbReference type="OrthoDB" id="9792987at2"/>
<dbReference type="CDD" id="cd02947">
    <property type="entry name" value="TRX_family"/>
    <property type="match status" value="1"/>
</dbReference>
<feature type="signal peptide" evidence="1">
    <location>
        <begin position="1"/>
        <end position="19"/>
    </location>
</feature>
<proteinExistence type="predicted"/>
<evidence type="ECO:0000313" key="2">
    <source>
        <dbReference type="EMBL" id="SET70321.1"/>
    </source>
</evidence>
<dbReference type="GeneID" id="78289021"/>